<evidence type="ECO:0000313" key="3">
    <source>
        <dbReference type="WBParaSite" id="ACOC_0000329001-mRNA-1"/>
    </source>
</evidence>
<evidence type="ECO:0000313" key="2">
    <source>
        <dbReference type="Proteomes" id="UP000267027"/>
    </source>
</evidence>
<sequence>MCTVQVGYIAKLRISDPKHQKISEFDEMVSPPAVVTHPLVDMRHFDNNVRSGRQSVDELSSVHMANGIT</sequence>
<organism evidence="3">
    <name type="scientific">Angiostrongylus costaricensis</name>
    <name type="common">Nematode worm</name>
    <dbReference type="NCBI Taxonomy" id="334426"/>
    <lineage>
        <taxon>Eukaryota</taxon>
        <taxon>Metazoa</taxon>
        <taxon>Ecdysozoa</taxon>
        <taxon>Nematoda</taxon>
        <taxon>Chromadorea</taxon>
        <taxon>Rhabditida</taxon>
        <taxon>Rhabditina</taxon>
        <taxon>Rhabditomorpha</taxon>
        <taxon>Strongyloidea</taxon>
        <taxon>Metastrongylidae</taxon>
        <taxon>Angiostrongylus</taxon>
    </lineage>
</organism>
<reference evidence="1 2" key="2">
    <citation type="submission" date="2018-11" db="EMBL/GenBank/DDBJ databases">
        <authorList>
            <consortium name="Pathogen Informatics"/>
        </authorList>
    </citation>
    <scope>NUCLEOTIDE SEQUENCE [LARGE SCALE GENOMIC DNA]</scope>
    <source>
        <strain evidence="1 2">Costa Rica</strain>
    </source>
</reference>
<evidence type="ECO:0000313" key="1">
    <source>
        <dbReference type="EMBL" id="VDM54876.1"/>
    </source>
</evidence>
<reference evidence="3" key="1">
    <citation type="submission" date="2017-02" db="UniProtKB">
        <authorList>
            <consortium name="WormBaseParasite"/>
        </authorList>
    </citation>
    <scope>IDENTIFICATION</scope>
</reference>
<proteinExistence type="predicted"/>
<dbReference type="EMBL" id="UYYA01000937">
    <property type="protein sequence ID" value="VDM54876.1"/>
    <property type="molecule type" value="Genomic_DNA"/>
</dbReference>
<dbReference type="AlphaFoldDB" id="A0A0R3PGA6"/>
<protein>
    <submittedName>
        <fullName evidence="3">Velvet domain-containing protein</fullName>
    </submittedName>
</protein>
<gene>
    <name evidence="1" type="ORF">ACOC_LOCUS3291</name>
</gene>
<accession>A0A0R3PGA6</accession>
<dbReference type="Proteomes" id="UP000267027">
    <property type="component" value="Unassembled WGS sequence"/>
</dbReference>
<keyword evidence="2" id="KW-1185">Reference proteome</keyword>
<dbReference type="WBParaSite" id="ACOC_0000329001-mRNA-1">
    <property type="protein sequence ID" value="ACOC_0000329001-mRNA-1"/>
    <property type="gene ID" value="ACOC_0000329001"/>
</dbReference>
<name>A0A0R3PGA6_ANGCS</name>